<name>A0A174PTG4_PARDI</name>
<dbReference type="SUPFAM" id="SSF53335">
    <property type="entry name" value="S-adenosyl-L-methionine-dependent methyltransferases"/>
    <property type="match status" value="1"/>
</dbReference>
<dbReference type="InterPro" id="IPR027417">
    <property type="entry name" value="P-loop_NTPase"/>
</dbReference>
<proteinExistence type="inferred from homology"/>
<dbReference type="GO" id="GO:0003677">
    <property type="term" value="F:DNA binding"/>
    <property type="evidence" value="ECO:0007669"/>
    <property type="project" value="InterPro"/>
</dbReference>
<dbReference type="Proteomes" id="UP000450599">
    <property type="component" value="Unassembled WGS sequence"/>
</dbReference>
<keyword evidence="5" id="KW-0489">Methyltransferase</keyword>
<dbReference type="RefSeq" id="WP_036651032.1">
    <property type="nucleotide sequence ID" value="NZ_CAJSZN010000002.1"/>
</dbReference>
<dbReference type="Gene3D" id="3.40.50.150">
    <property type="entry name" value="Vaccinia Virus protein VP39"/>
    <property type="match status" value="1"/>
</dbReference>
<evidence type="ECO:0000313" key="5">
    <source>
        <dbReference type="EMBL" id="CUP61199.1"/>
    </source>
</evidence>
<organism evidence="5 8">
    <name type="scientific">Parabacteroides distasonis</name>
    <dbReference type="NCBI Taxonomy" id="823"/>
    <lineage>
        <taxon>Bacteria</taxon>
        <taxon>Pseudomonadati</taxon>
        <taxon>Bacteroidota</taxon>
        <taxon>Bacteroidia</taxon>
        <taxon>Bacteroidales</taxon>
        <taxon>Tannerellaceae</taxon>
        <taxon>Parabacteroides</taxon>
    </lineage>
</organism>
<protein>
    <submittedName>
        <fullName evidence="5 6">DNA methylase</fullName>
    </submittedName>
</protein>
<sequence>MAYNKKAHLRDNIEAIRLMFRLEKEQRTATPEEAGILAAYSGFGGIKAVLSPFGKLTDILRWTQADRELFPLITELHNVLRDGAADEREYKRLVESVKASTFTAFYTPPAIIDAIASSLGEHGVSPGRFLDPSSGTGNFVSAFQPQCYSASGNSPEMVTYEKDLLTGRILSRLHPEAQVNIKGFEELPPHRNDYFDVVSSNIPFGDIRIFDPSFDNGTARRFALNTLHNYFFVKGLDAVREGGILAFITSQGVMNSAMAHPIRQYLMNRSRLLSAVRLPNNLFTDYAGTEVGSDLILLQKDTLSQREYTPLEHAFVEVGTQDDGTTQNEYFERTAAIVHTRGHVGTDPYGKPARIYLHDGGMEAIAADMKYFLDRNLSEQLDLDLYLRHSPVQELRDLVNRPAKTMQQRIAQVWELNQSANMDGHSSSMNQQTVQVDRRAVTPEQPSAGARQTTEKTTPEPIMSLYDLFGFTQEERSQVRKRKTRRKKEDSGQLSLFDMPPLEQDSTIQTAPAEPAPQEKERQEQERLKQEHRRQEEEAARQERMKPRPYPAGLLEHHRNGSLAYDNGQIGYLSAVGEGAPVFNPLELPERQRRRASLYIEIRDTYHHLYENEAATHTGNPALRTMLNTLYDDFIRQFGNLNDKKNIDLFRMDAGNREILSLERYIDGQAVKADIFDHPVSYNINEITHTDDVHEALTASLNKYGNVDMAYMESLTDKSQSDLLEELRGRIFYNPLSKNYEIADRFISGNVMAKAEHIEEYLQSHPDNGEARISLEALRQSLPTPIPFEDLDFNFGERWIPAGVYSRYASWLFDTDVSVRYTASNDEYSIKADMTSPRIMNQYSVRSESRIFNGIALMRHAIHNTTPNITKTVLDKTGKEMKIRDPEITLLANSKIDEIRNGFSDWLMEQSPEFKRKMADMYNRKFNCFVRPKYDGSHQNFPDLDLKGLGIPDLYPSQKDCIWMLKQNGGGIADHEVGGGKTLIMCCAAYEMKRLGLANKPLITGLKANIHEIAQTFATAYPNAKVLYPGKEDFTPERRVEIFHRMKNNDWDAIILSHEQFGMIPQSPEIQRDILQQELDSVEENLEVLYQQGEEVSNAQIKGMEKRKMNLEVKLKELLHEIETRKDDVADFKRMGIDHLFVDESHRFKNLTFTTRHDRVAGLGNSEGSQRALNMLFALRTIQQRTGKDLGATFLSGTTISNSLTELYLLFKYLRPKELERQGINSFDAWAAVFARKSVDYEFSVTNEVVQKERFRYFIKVPELASFYSEITDFRTAADIGIDRPKKNEILHNIPPTPDQQEFIRKLIEFAKTGNATVLGRPPLNEKEEKAKMLIATDYARKMSLDMRLIDPLSYGDDKDNKATHCADMIAEYYNKYAGHKGTQFVFSDLGTYKPDQWNPYSEIKRKLVEDHGIPEDQIRFIQEAKTEKKRKAMIEAMNEGKIRVLFGSTEMLGTGVNAQKRCVAIHHLDAPWRPSDLQQRNGRGIRKGNEVAKLYADNKVDVIIYAVEKSLDSYKFNLLYNKQLFITQLKQNNMGCRTIDEGGMDEKGGIPFSEYVAVLSGNTDLLDKARLEKRIAGMEGERKAFQRGKGESRIKLETFLANRASNDDIIARVKKDKTAIESRMQYDKEGNKLNPLKIDGVASDDPKAIAAKLHEIEDRERTHGQPKVIGSLYGFDILVKTDTTVKDGLDFCENRFFVRGEGNFLYNYNNGRLAVDPKTACQNFINAFDSIPRLIEKYTRDNEAIEKELPVLEQVVGEVWKKEDELKQLKADLAALDRKILLSLKSVDAQEKNTDGVIEVVPSQPITPDGQNNTPAAVMPAADAPLVTPSSDTLPTPGTPPAEPYVHRIPDFLTDKQRTPPKVSEMPKSISIKEAMGALGGKLVIGGIPKPGNKDDPAPDQPEKPKPKLKL</sequence>
<dbReference type="GO" id="GO:0008170">
    <property type="term" value="F:N-methyltransferase activity"/>
    <property type="evidence" value="ECO:0007669"/>
    <property type="project" value="InterPro"/>
</dbReference>
<keyword evidence="2" id="KW-0175">Coiled coil</keyword>
<comment type="similarity">
    <text evidence="1">Belongs to the N(4)/N(6)-methyltransferase family.</text>
</comment>
<dbReference type="InterPro" id="IPR003356">
    <property type="entry name" value="DNA_methylase_A-5"/>
</dbReference>
<dbReference type="SMART" id="SM00490">
    <property type="entry name" value="HELICc"/>
    <property type="match status" value="1"/>
</dbReference>
<dbReference type="PANTHER" id="PTHR41313:SF1">
    <property type="entry name" value="DNA METHYLASE ADENINE-SPECIFIC DOMAIN-CONTAINING PROTEIN"/>
    <property type="match status" value="1"/>
</dbReference>
<evidence type="ECO:0000313" key="9">
    <source>
        <dbReference type="Proteomes" id="UP000450599"/>
    </source>
</evidence>
<dbReference type="Proteomes" id="UP000471216">
    <property type="component" value="Unassembled WGS sequence"/>
</dbReference>
<feature type="compositionally biased region" description="Basic and acidic residues" evidence="3">
    <location>
        <begin position="1893"/>
        <end position="1912"/>
    </location>
</feature>
<dbReference type="Pfam" id="PF00271">
    <property type="entry name" value="Helicase_C"/>
    <property type="match status" value="1"/>
</dbReference>
<dbReference type="EMBL" id="WKMX01000001">
    <property type="protein sequence ID" value="MRZ04672.1"/>
    <property type="molecule type" value="Genomic_DNA"/>
</dbReference>
<evidence type="ECO:0000313" key="7">
    <source>
        <dbReference type="EMBL" id="MRZ04672.1"/>
    </source>
</evidence>
<evidence type="ECO:0000256" key="3">
    <source>
        <dbReference type="SAM" id="MobiDB-lite"/>
    </source>
</evidence>
<feature type="coiled-coil region" evidence="2">
    <location>
        <begin position="1072"/>
        <end position="1128"/>
    </location>
</feature>
<feature type="region of interest" description="Disordered" evidence="3">
    <location>
        <begin position="1883"/>
        <end position="1912"/>
    </location>
</feature>
<evidence type="ECO:0000256" key="2">
    <source>
        <dbReference type="SAM" id="Coils"/>
    </source>
</evidence>
<dbReference type="GO" id="GO:0032259">
    <property type="term" value="P:methylation"/>
    <property type="evidence" value="ECO:0007669"/>
    <property type="project" value="UniProtKB-KW"/>
</dbReference>
<dbReference type="Proteomes" id="UP000095332">
    <property type="component" value="Unassembled WGS sequence"/>
</dbReference>
<keyword evidence="5" id="KW-0808">Transferase</keyword>
<dbReference type="EMBL" id="WKMW01000001">
    <property type="protein sequence ID" value="MRY82719.1"/>
    <property type="molecule type" value="Genomic_DNA"/>
</dbReference>
<dbReference type="EMBL" id="CZBM01000001">
    <property type="protein sequence ID" value="CUP61199.1"/>
    <property type="molecule type" value="Genomic_DNA"/>
</dbReference>
<feature type="region of interest" description="Disordered" evidence="3">
    <location>
        <begin position="421"/>
        <end position="547"/>
    </location>
</feature>
<reference evidence="9 10" key="2">
    <citation type="journal article" date="2019" name="Nat. Med.">
        <title>A library of human gut bacterial isolates paired with longitudinal multiomics data enables mechanistic microbiome research.</title>
        <authorList>
            <person name="Poyet M."/>
            <person name="Groussin M."/>
            <person name="Gibbons S.M."/>
            <person name="Avila-Pacheco J."/>
            <person name="Jiang X."/>
            <person name="Kearney S.M."/>
            <person name="Perrotta A.R."/>
            <person name="Berdy B."/>
            <person name="Zhao S."/>
            <person name="Lieberman T.D."/>
            <person name="Swanson P.K."/>
            <person name="Smith M."/>
            <person name="Roesemann S."/>
            <person name="Alexander J.E."/>
            <person name="Rich S.A."/>
            <person name="Livny J."/>
            <person name="Vlamakis H."/>
            <person name="Clish C."/>
            <person name="Bullock K."/>
            <person name="Deik A."/>
            <person name="Scott J."/>
            <person name="Pierce K.A."/>
            <person name="Xavier R.J."/>
            <person name="Alm E.J."/>
        </authorList>
    </citation>
    <scope>NUCLEOTIDE SEQUENCE [LARGE SCALE GENOMIC DNA]</scope>
    <source>
        <strain evidence="7 10">BIOML-A10</strain>
        <strain evidence="6 9">BIOML-A11</strain>
    </source>
</reference>
<evidence type="ECO:0000256" key="1">
    <source>
        <dbReference type="ARBA" id="ARBA00006594"/>
    </source>
</evidence>
<dbReference type="PROSITE" id="PS51194">
    <property type="entry name" value="HELICASE_CTER"/>
    <property type="match status" value="1"/>
</dbReference>
<dbReference type="InterPro" id="IPR052933">
    <property type="entry name" value="DNA_Protect_Modify"/>
</dbReference>
<evidence type="ECO:0000313" key="8">
    <source>
        <dbReference type="Proteomes" id="UP000095332"/>
    </source>
</evidence>
<evidence type="ECO:0000313" key="10">
    <source>
        <dbReference type="Proteomes" id="UP000471216"/>
    </source>
</evidence>
<feature type="compositionally biased region" description="Polar residues" evidence="3">
    <location>
        <begin position="421"/>
        <end position="435"/>
    </location>
</feature>
<dbReference type="Pfam" id="PF02384">
    <property type="entry name" value="N6_Mtase"/>
    <property type="match status" value="1"/>
</dbReference>
<evidence type="ECO:0000259" key="4">
    <source>
        <dbReference type="PROSITE" id="PS51194"/>
    </source>
</evidence>
<dbReference type="InterPro" id="IPR001650">
    <property type="entry name" value="Helicase_C-like"/>
</dbReference>
<feature type="coiled-coil region" evidence="2">
    <location>
        <begin position="1736"/>
        <end position="1780"/>
    </location>
</feature>
<feature type="domain" description="Helicase C-terminal" evidence="4">
    <location>
        <begin position="1369"/>
        <end position="1536"/>
    </location>
</feature>
<dbReference type="PANTHER" id="PTHR41313">
    <property type="entry name" value="ADENINE-SPECIFIC METHYLTRANSFERASE"/>
    <property type="match status" value="1"/>
</dbReference>
<dbReference type="PRINTS" id="PR00507">
    <property type="entry name" value="N12N6MTFRASE"/>
</dbReference>
<accession>A0A174PTG4</accession>
<gene>
    <name evidence="5" type="ORF">ERS852560_00422</name>
    <name evidence="7" type="ORF">GKD54_00265</name>
    <name evidence="6" type="ORF">GKD58_00265</name>
</gene>
<dbReference type="Gene3D" id="3.40.50.300">
    <property type="entry name" value="P-loop containing nucleotide triphosphate hydrolases"/>
    <property type="match status" value="2"/>
</dbReference>
<dbReference type="InterPro" id="IPR029063">
    <property type="entry name" value="SAM-dependent_MTases_sf"/>
</dbReference>
<dbReference type="SUPFAM" id="SSF52540">
    <property type="entry name" value="P-loop containing nucleoside triphosphate hydrolases"/>
    <property type="match status" value="2"/>
</dbReference>
<feature type="compositionally biased region" description="Basic and acidic residues" evidence="3">
    <location>
        <begin position="517"/>
        <end position="546"/>
    </location>
</feature>
<evidence type="ECO:0000313" key="6">
    <source>
        <dbReference type="EMBL" id="MRY82719.1"/>
    </source>
</evidence>
<reference evidence="5 8" key="1">
    <citation type="submission" date="2015-09" db="EMBL/GenBank/DDBJ databases">
        <authorList>
            <consortium name="Pathogen Informatics"/>
        </authorList>
    </citation>
    <scope>NUCLEOTIDE SEQUENCE [LARGE SCALE GENOMIC DNA]</scope>
    <source>
        <strain evidence="5 8">2789STDY5834948</strain>
    </source>
</reference>